<evidence type="ECO:0000313" key="2">
    <source>
        <dbReference type="EMBL" id="MBG6139419.1"/>
    </source>
</evidence>
<name>A0A8J7GHS5_9ACTN</name>
<reference evidence="2" key="1">
    <citation type="submission" date="2020-11" db="EMBL/GenBank/DDBJ databases">
        <title>Sequencing the genomes of 1000 actinobacteria strains.</title>
        <authorList>
            <person name="Klenk H.-P."/>
        </authorList>
    </citation>
    <scope>NUCLEOTIDE SEQUENCE</scope>
    <source>
        <strain evidence="2">DSM 45356</strain>
    </source>
</reference>
<keyword evidence="3" id="KW-1185">Reference proteome</keyword>
<dbReference type="PANTHER" id="PTHR37017">
    <property type="entry name" value="AB HYDROLASE-1 DOMAIN-CONTAINING PROTEIN-RELATED"/>
    <property type="match status" value="1"/>
</dbReference>
<comment type="caution">
    <text evidence="2">The sequence shown here is derived from an EMBL/GenBank/DDBJ whole genome shotgun (WGS) entry which is preliminary data.</text>
</comment>
<dbReference type="InterPro" id="IPR052897">
    <property type="entry name" value="Sec-Metab_Biosynth_Hydrolase"/>
</dbReference>
<dbReference type="InterPro" id="IPR029058">
    <property type="entry name" value="AB_hydrolase_fold"/>
</dbReference>
<evidence type="ECO:0000313" key="3">
    <source>
        <dbReference type="Proteomes" id="UP000622552"/>
    </source>
</evidence>
<dbReference type="Pfam" id="PF12697">
    <property type="entry name" value="Abhydrolase_6"/>
    <property type="match status" value="1"/>
</dbReference>
<proteinExistence type="predicted"/>
<gene>
    <name evidence="2" type="ORF">IW245_005613</name>
</gene>
<protein>
    <submittedName>
        <fullName evidence="2">Pimeloyl-ACP methyl ester carboxylesterase</fullName>
    </submittedName>
</protein>
<organism evidence="2 3">
    <name type="scientific">Longispora fulva</name>
    <dbReference type="NCBI Taxonomy" id="619741"/>
    <lineage>
        <taxon>Bacteria</taxon>
        <taxon>Bacillati</taxon>
        <taxon>Actinomycetota</taxon>
        <taxon>Actinomycetes</taxon>
        <taxon>Micromonosporales</taxon>
        <taxon>Micromonosporaceae</taxon>
        <taxon>Longispora</taxon>
    </lineage>
</organism>
<dbReference type="GO" id="GO:0003824">
    <property type="term" value="F:catalytic activity"/>
    <property type="evidence" value="ECO:0007669"/>
    <property type="project" value="UniProtKB-ARBA"/>
</dbReference>
<dbReference type="AlphaFoldDB" id="A0A8J7GHS5"/>
<dbReference type="Proteomes" id="UP000622552">
    <property type="component" value="Unassembled WGS sequence"/>
</dbReference>
<accession>A0A8J7GHS5</accession>
<feature type="domain" description="AB hydrolase-1" evidence="1">
    <location>
        <begin position="4"/>
        <end position="238"/>
    </location>
</feature>
<dbReference type="RefSeq" id="WP_197006077.1">
    <property type="nucleotide sequence ID" value="NZ_BONS01000012.1"/>
</dbReference>
<dbReference type="InterPro" id="IPR000073">
    <property type="entry name" value="AB_hydrolase_1"/>
</dbReference>
<dbReference type="EMBL" id="JADOUF010000001">
    <property type="protein sequence ID" value="MBG6139419.1"/>
    <property type="molecule type" value="Genomic_DNA"/>
</dbReference>
<sequence length="245" mass="26135">MTTFVLVPGYWLGGWAWQDVTDALRAAGHDVHPVTLTGMADRAAEAGPDTDLDTHVADIVRVIEDNDLTDVVLVAHSYGGSPVTGVADRIPDRLARVVYVDSGPLPDGFAQADFGGPEGRAYLESLAGDGWRIPLPSWEDVATTMGASLAGMDDAALARFRAGATDQPLGTVTQPIRRTGADDVACDLVACSFPLPVVREMIAAGHPFFAALGGPRWRLFELTTGHWPMFSRPKDLAELLVDLTT</sequence>
<evidence type="ECO:0000259" key="1">
    <source>
        <dbReference type="Pfam" id="PF12697"/>
    </source>
</evidence>
<dbReference type="SUPFAM" id="SSF53474">
    <property type="entry name" value="alpha/beta-Hydrolases"/>
    <property type="match status" value="1"/>
</dbReference>
<dbReference type="Gene3D" id="3.40.50.1820">
    <property type="entry name" value="alpha/beta hydrolase"/>
    <property type="match status" value="1"/>
</dbReference>
<dbReference type="PANTHER" id="PTHR37017:SF11">
    <property type="entry name" value="ESTERASE_LIPASE_THIOESTERASE DOMAIN-CONTAINING PROTEIN"/>
    <property type="match status" value="1"/>
</dbReference>